<sequence>MDSTESTSTTSTMSPSEEKLMFCIYGYLIHKNHSATALSFKNEVIFPYIRHLSRPLPEFENPNFLLMWWELFWNCYNNSPTIEVLKKESANKDLYTQLLSAREGIIKESFNNNQGYSKSLEETINGNMSYPERNFGVVGNEKIPNNLHRSLIPNNCHFLNVPSQNIYNIANSPYNSMYPRLSPNLCKLSNQSLPGINKPQYLRKQSNVSDSSGYGKSPSGELLSYQRRPSNLSEVANSTKNVQVSNNDVNLAGSVHAAEQDSKTSIPSSMMANFNSPSTNNHPIYFYPSRSISFETDRSIICEAERNTAFSRHILKPYSAAARRIANKPVRNIGAVVTNKQNFVKKDLPIDSVRSFTVSGFNNII</sequence>
<dbReference type="WBParaSite" id="RSKR_0001158200.1">
    <property type="protein sequence ID" value="RSKR_0001158200.1"/>
    <property type="gene ID" value="RSKR_0001158200"/>
</dbReference>
<evidence type="ECO:0000313" key="2">
    <source>
        <dbReference type="WBParaSite" id="RSKR_0001158200.1"/>
    </source>
</evidence>
<name>A0AC35UI69_9BILA</name>
<dbReference type="Proteomes" id="UP000095286">
    <property type="component" value="Unplaced"/>
</dbReference>
<reference evidence="2" key="1">
    <citation type="submission" date="2016-11" db="UniProtKB">
        <authorList>
            <consortium name="WormBaseParasite"/>
        </authorList>
    </citation>
    <scope>IDENTIFICATION</scope>
    <source>
        <strain evidence="2">KR3021</strain>
    </source>
</reference>
<organism evidence="1 2">
    <name type="scientific">Rhabditophanes sp. KR3021</name>
    <dbReference type="NCBI Taxonomy" id="114890"/>
    <lineage>
        <taxon>Eukaryota</taxon>
        <taxon>Metazoa</taxon>
        <taxon>Ecdysozoa</taxon>
        <taxon>Nematoda</taxon>
        <taxon>Chromadorea</taxon>
        <taxon>Rhabditida</taxon>
        <taxon>Tylenchina</taxon>
        <taxon>Panagrolaimomorpha</taxon>
        <taxon>Strongyloidoidea</taxon>
        <taxon>Alloionematidae</taxon>
        <taxon>Rhabditophanes</taxon>
    </lineage>
</organism>
<protein>
    <submittedName>
        <fullName evidence="2">LisH domain-containing protein</fullName>
    </submittedName>
</protein>
<proteinExistence type="predicted"/>
<evidence type="ECO:0000313" key="1">
    <source>
        <dbReference type="Proteomes" id="UP000095286"/>
    </source>
</evidence>
<accession>A0AC35UI69</accession>